<keyword evidence="3" id="KW-0862">Zinc</keyword>
<dbReference type="Proteomes" id="UP000027936">
    <property type="component" value="Unassembled WGS sequence"/>
</dbReference>
<evidence type="ECO:0000313" key="4">
    <source>
        <dbReference type="Proteomes" id="UP000027936"/>
    </source>
</evidence>
<dbReference type="GO" id="GO:0008270">
    <property type="term" value="F:zinc ion binding"/>
    <property type="evidence" value="ECO:0007669"/>
    <property type="project" value="UniProtKB-KW"/>
</dbReference>
<reference evidence="3 4" key="1">
    <citation type="submission" date="2014-04" db="EMBL/GenBank/DDBJ databases">
        <title>Draft genome sequence of Bacillus azotoformans MEV2011, a (co-) denitrifying strain unable to grow in the presence of oxygen.</title>
        <authorList>
            <person name="Nielsen M."/>
            <person name="Schreiber L."/>
            <person name="Finster K."/>
            <person name="Schramm A."/>
        </authorList>
    </citation>
    <scope>NUCLEOTIDE SEQUENCE [LARGE SCALE GENOMIC DNA]</scope>
    <source>
        <strain evidence="3 4">MEV2011</strain>
    </source>
</reference>
<keyword evidence="1" id="KW-0472">Membrane</keyword>
<keyword evidence="1" id="KW-0812">Transmembrane</keyword>
<gene>
    <name evidence="3" type="ORF">M670_04701</name>
</gene>
<protein>
    <submittedName>
        <fullName evidence="3">Putative zinc-finger</fullName>
    </submittedName>
</protein>
<keyword evidence="3" id="KW-0479">Metal-binding</keyword>
<dbReference type="PATRIC" id="fig|1348973.3.peg.4572"/>
<sequence length="148" mass="17451">MTNQCEIVQDLLPLYIDQELSKESQVYVESHLASCKECSALKTELLKSKQFDLKLQRSLSSKSNSTPQELDFINRITKWKRNSAIFGACFILFLTFLLWMFIKEDFEPQPVDKEMPIEKETTFNFETSKRWGNINYDYNTVSNYFNNC</sequence>
<dbReference type="EMBL" id="JJRY01000035">
    <property type="protein sequence ID" value="KEF36104.1"/>
    <property type="molecule type" value="Genomic_DNA"/>
</dbReference>
<dbReference type="AlphaFoldDB" id="A0A072NEM8"/>
<dbReference type="RefSeq" id="WP_051678367.1">
    <property type="nucleotide sequence ID" value="NZ_JJRY01000035.1"/>
</dbReference>
<dbReference type="OrthoDB" id="6194834at2"/>
<dbReference type="InterPro" id="IPR027383">
    <property type="entry name" value="Znf_put"/>
</dbReference>
<proteinExistence type="predicted"/>
<evidence type="ECO:0000313" key="3">
    <source>
        <dbReference type="EMBL" id="KEF36104.1"/>
    </source>
</evidence>
<evidence type="ECO:0000259" key="2">
    <source>
        <dbReference type="Pfam" id="PF13490"/>
    </source>
</evidence>
<feature type="transmembrane region" description="Helical" evidence="1">
    <location>
        <begin position="84"/>
        <end position="102"/>
    </location>
</feature>
<organism evidence="3 4">
    <name type="scientific">Schinkia azotoformans MEV2011</name>
    <dbReference type="NCBI Taxonomy" id="1348973"/>
    <lineage>
        <taxon>Bacteria</taxon>
        <taxon>Bacillati</taxon>
        <taxon>Bacillota</taxon>
        <taxon>Bacilli</taxon>
        <taxon>Bacillales</taxon>
        <taxon>Bacillaceae</taxon>
        <taxon>Calidifontibacillus/Schinkia group</taxon>
        <taxon>Schinkia</taxon>
    </lineage>
</organism>
<comment type="caution">
    <text evidence="3">The sequence shown here is derived from an EMBL/GenBank/DDBJ whole genome shotgun (WGS) entry which is preliminary data.</text>
</comment>
<feature type="domain" description="Putative zinc-finger" evidence="2">
    <location>
        <begin position="5"/>
        <end position="38"/>
    </location>
</feature>
<name>A0A072NEM8_SCHAZ</name>
<accession>A0A072NEM8</accession>
<keyword evidence="3" id="KW-0863">Zinc-finger</keyword>
<dbReference type="Pfam" id="PF13490">
    <property type="entry name" value="zf-HC2"/>
    <property type="match status" value="1"/>
</dbReference>
<keyword evidence="1" id="KW-1133">Transmembrane helix</keyword>
<evidence type="ECO:0000256" key="1">
    <source>
        <dbReference type="SAM" id="Phobius"/>
    </source>
</evidence>